<evidence type="ECO:0000313" key="2">
    <source>
        <dbReference type="EMBL" id="GBG62878.1"/>
    </source>
</evidence>
<accession>A0A388JYL2</accession>
<comment type="caution">
    <text evidence="2">The sequence shown here is derived from an EMBL/GenBank/DDBJ whole genome shotgun (WGS) entry which is preliminary data.</text>
</comment>
<feature type="region of interest" description="Disordered" evidence="1">
    <location>
        <begin position="193"/>
        <end position="222"/>
    </location>
</feature>
<evidence type="ECO:0000313" key="3">
    <source>
        <dbReference type="Proteomes" id="UP000265515"/>
    </source>
</evidence>
<proteinExistence type="predicted"/>
<feature type="compositionally biased region" description="Polar residues" evidence="1">
    <location>
        <begin position="206"/>
        <end position="217"/>
    </location>
</feature>
<keyword evidence="3" id="KW-1185">Reference proteome</keyword>
<gene>
    <name evidence="2" type="ORF">CBR_g34250</name>
</gene>
<dbReference type="AlphaFoldDB" id="A0A388JYL2"/>
<reference evidence="2 3" key="1">
    <citation type="journal article" date="2018" name="Cell">
        <title>The Chara Genome: Secondary Complexity and Implications for Plant Terrestrialization.</title>
        <authorList>
            <person name="Nishiyama T."/>
            <person name="Sakayama H."/>
            <person name="Vries J.D."/>
            <person name="Buschmann H."/>
            <person name="Saint-Marcoux D."/>
            <person name="Ullrich K.K."/>
            <person name="Haas F.B."/>
            <person name="Vanderstraeten L."/>
            <person name="Becker D."/>
            <person name="Lang D."/>
            <person name="Vosolsobe S."/>
            <person name="Rombauts S."/>
            <person name="Wilhelmsson P.K.I."/>
            <person name="Janitza P."/>
            <person name="Kern R."/>
            <person name="Heyl A."/>
            <person name="Rumpler F."/>
            <person name="Villalobos L.I.A.C."/>
            <person name="Clay J.M."/>
            <person name="Skokan R."/>
            <person name="Toyoda A."/>
            <person name="Suzuki Y."/>
            <person name="Kagoshima H."/>
            <person name="Schijlen E."/>
            <person name="Tajeshwar N."/>
            <person name="Catarino B."/>
            <person name="Hetherington A.J."/>
            <person name="Saltykova A."/>
            <person name="Bonnot C."/>
            <person name="Breuninger H."/>
            <person name="Symeonidi A."/>
            <person name="Radhakrishnan G.V."/>
            <person name="Van Nieuwerburgh F."/>
            <person name="Deforce D."/>
            <person name="Chang C."/>
            <person name="Karol K.G."/>
            <person name="Hedrich R."/>
            <person name="Ulvskov P."/>
            <person name="Glockner G."/>
            <person name="Delwiche C.F."/>
            <person name="Petrasek J."/>
            <person name="Van de Peer Y."/>
            <person name="Friml J."/>
            <person name="Beilby M."/>
            <person name="Dolan L."/>
            <person name="Kohara Y."/>
            <person name="Sugano S."/>
            <person name="Fujiyama A."/>
            <person name="Delaux P.-M."/>
            <person name="Quint M."/>
            <person name="TheiBen G."/>
            <person name="Hagemann M."/>
            <person name="Harholt J."/>
            <person name="Dunand C."/>
            <person name="Zachgo S."/>
            <person name="Langdale J."/>
            <person name="Maumus F."/>
            <person name="Straeten D.V.D."/>
            <person name="Gould S.B."/>
            <person name="Rensing S.A."/>
        </authorList>
    </citation>
    <scope>NUCLEOTIDE SEQUENCE [LARGE SCALE GENOMIC DNA]</scope>
    <source>
        <strain evidence="2 3">S276</strain>
    </source>
</reference>
<feature type="region of interest" description="Disordered" evidence="1">
    <location>
        <begin position="35"/>
        <end position="61"/>
    </location>
</feature>
<organism evidence="2 3">
    <name type="scientific">Chara braunii</name>
    <name type="common">Braun's stonewort</name>
    <dbReference type="NCBI Taxonomy" id="69332"/>
    <lineage>
        <taxon>Eukaryota</taxon>
        <taxon>Viridiplantae</taxon>
        <taxon>Streptophyta</taxon>
        <taxon>Charophyceae</taxon>
        <taxon>Charales</taxon>
        <taxon>Characeae</taxon>
        <taxon>Chara</taxon>
    </lineage>
</organism>
<name>A0A388JYL2_CHABU</name>
<protein>
    <submittedName>
        <fullName evidence="2">Uncharacterized protein</fullName>
    </submittedName>
</protein>
<dbReference type="Proteomes" id="UP000265515">
    <property type="component" value="Unassembled WGS sequence"/>
</dbReference>
<sequence>MKIIGHCGGGDKGELASSLPQTKLLQRSTVVRQLRLRSPSPRVLQEEGGHHATPGGGGGGAARVEEELVATAAVEGEVAAVEEEVPAATTVEGEVATTTTTEEEIAAATAVPDVDMEHDGSDATEGGDHVEEHLMQQFLTEELDPVVGGFTPGVARGLGLSPLTRWSGSNMGTYFNFDISIGAPPSCSRAAWTDRATSRDEATGKMGTQTSRESTVAESPDAARDIMKRERARLMASSDLRAQAFARALEERKRR</sequence>
<evidence type="ECO:0000256" key="1">
    <source>
        <dbReference type="SAM" id="MobiDB-lite"/>
    </source>
</evidence>
<dbReference type="Gramene" id="GBG62878">
    <property type="protein sequence ID" value="GBG62878"/>
    <property type="gene ID" value="CBR_g34250"/>
</dbReference>
<dbReference type="EMBL" id="BFEA01000033">
    <property type="protein sequence ID" value="GBG62878.1"/>
    <property type="molecule type" value="Genomic_DNA"/>
</dbReference>